<feature type="transmembrane region" description="Helical" evidence="2">
    <location>
        <begin position="6"/>
        <end position="26"/>
    </location>
</feature>
<dbReference type="Proteomes" id="UP000050501">
    <property type="component" value="Unassembled WGS sequence"/>
</dbReference>
<evidence type="ECO:0000256" key="2">
    <source>
        <dbReference type="SAM" id="Phobius"/>
    </source>
</evidence>
<protein>
    <recommendedName>
        <fullName evidence="7">TIGR03943 family protein</fullName>
    </recommendedName>
</protein>
<proteinExistence type="predicted"/>
<dbReference type="EMBL" id="LGCM01000002">
    <property type="protein sequence ID" value="KPL91810.1"/>
    <property type="molecule type" value="Genomic_DNA"/>
</dbReference>
<dbReference type="RefSeq" id="WP_062418032.1">
    <property type="nucleotide sequence ID" value="NZ_DF967974.1"/>
</dbReference>
<dbReference type="PANTHER" id="PTHR40047">
    <property type="entry name" value="UPF0703 PROTEIN YCGQ"/>
    <property type="match status" value="1"/>
</dbReference>
<dbReference type="AlphaFoldDB" id="A0A0N8GTD7"/>
<organism evidence="5 6">
    <name type="scientific">Levilinea saccharolytica</name>
    <dbReference type="NCBI Taxonomy" id="229921"/>
    <lineage>
        <taxon>Bacteria</taxon>
        <taxon>Bacillati</taxon>
        <taxon>Chloroflexota</taxon>
        <taxon>Anaerolineae</taxon>
        <taxon>Anaerolineales</taxon>
        <taxon>Anaerolineaceae</taxon>
        <taxon>Levilinea</taxon>
    </lineage>
</organism>
<accession>A0A0N8GTD7</accession>
<dbReference type="PANTHER" id="PTHR40047:SF1">
    <property type="entry name" value="UPF0703 PROTEIN YCGQ"/>
    <property type="match status" value="1"/>
</dbReference>
<dbReference type="OrthoDB" id="151914at2"/>
<evidence type="ECO:0000259" key="3">
    <source>
        <dbReference type="Pfam" id="PF09323"/>
    </source>
</evidence>
<evidence type="ECO:0000313" key="5">
    <source>
        <dbReference type="EMBL" id="KPL91810.1"/>
    </source>
</evidence>
<dbReference type="InterPro" id="IPR052955">
    <property type="entry name" value="UPF0703_membrane_permease"/>
</dbReference>
<dbReference type="InterPro" id="IPR048447">
    <property type="entry name" value="DUF1980_C"/>
</dbReference>
<dbReference type="Pfam" id="PF09323">
    <property type="entry name" value="DUF1980"/>
    <property type="match status" value="1"/>
</dbReference>
<evidence type="ECO:0000313" key="6">
    <source>
        <dbReference type="Proteomes" id="UP000050501"/>
    </source>
</evidence>
<dbReference type="InterPro" id="IPR048493">
    <property type="entry name" value="DUF1980_N"/>
</dbReference>
<sequence>MSDHRYAMFQGLITAGLGFWLLLRVWDGTILFYINQRFVLLVLLAALGLLLLAQMVFRQLAQRRQSLLTGEVQPPHAHSGAEEHDHTHDHDHDHGTRQASHLMWVALPLVLGLLFSPKPLDASAVANRGISTNAAVSRTAAGGMVLGIPPEERTVLDWLYAAEDSPNPAELDGLPAVVTGFVVREAGMPADQFLIGRFTITCCVADSAALGLPVIWPEAEKLADQGWVQVRGTVKMVQEGGRWQVQIAAEQVEEAPQPEQPYLFP</sequence>
<feature type="domain" description="DUF1980" evidence="3">
    <location>
        <begin position="9"/>
        <end position="130"/>
    </location>
</feature>
<dbReference type="STRING" id="229921.ADN01_00575"/>
<dbReference type="Pfam" id="PF21537">
    <property type="entry name" value="DUF1980_C"/>
    <property type="match status" value="1"/>
</dbReference>
<reference evidence="5 6" key="1">
    <citation type="submission" date="2015-07" db="EMBL/GenBank/DDBJ databases">
        <title>Genome sequence of Levilinea saccharolytica DSM 16555.</title>
        <authorList>
            <person name="Hemp J."/>
            <person name="Ward L.M."/>
            <person name="Pace L.A."/>
            <person name="Fischer W.W."/>
        </authorList>
    </citation>
    <scope>NUCLEOTIDE SEQUENCE [LARGE SCALE GENOMIC DNA]</scope>
    <source>
        <strain evidence="5 6">KIBI-1</strain>
    </source>
</reference>
<gene>
    <name evidence="5" type="ORF">ADN01_00575</name>
</gene>
<keyword evidence="2" id="KW-1133">Transmembrane helix</keyword>
<evidence type="ECO:0008006" key="7">
    <source>
        <dbReference type="Google" id="ProtNLM"/>
    </source>
</evidence>
<keyword evidence="2" id="KW-0812">Transmembrane</keyword>
<name>A0A0N8GTD7_9CHLR</name>
<dbReference type="InterPro" id="IPR015402">
    <property type="entry name" value="DUF1980"/>
</dbReference>
<evidence type="ECO:0000259" key="4">
    <source>
        <dbReference type="Pfam" id="PF21537"/>
    </source>
</evidence>
<feature type="region of interest" description="Disordered" evidence="1">
    <location>
        <begin position="71"/>
        <end position="95"/>
    </location>
</feature>
<evidence type="ECO:0000256" key="1">
    <source>
        <dbReference type="SAM" id="MobiDB-lite"/>
    </source>
</evidence>
<feature type="domain" description="DUF1980" evidence="4">
    <location>
        <begin position="172"/>
        <end position="265"/>
    </location>
</feature>
<comment type="caution">
    <text evidence="5">The sequence shown here is derived from an EMBL/GenBank/DDBJ whole genome shotgun (WGS) entry which is preliminary data.</text>
</comment>
<keyword evidence="2" id="KW-0472">Membrane</keyword>
<keyword evidence="6" id="KW-1185">Reference proteome</keyword>
<feature type="compositionally biased region" description="Basic and acidic residues" evidence="1">
    <location>
        <begin position="79"/>
        <end position="95"/>
    </location>
</feature>
<dbReference type="NCBIfam" id="TIGR03943">
    <property type="entry name" value="TIGR03943 family putative permease subunit"/>
    <property type="match status" value="1"/>
</dbReference>
<feature type="transmembrane region" description="Helical" evidence="2">
    <location>
        <begin position="38"/>
        <end position="57"/>
    </location>
</feature>